<name>A0ABU2FIS9_9EURY</name>
<reference evidence="2 3" key="1">
    <citation type="submission" date="2022-06" db="EMBL/GenBank/DDBJ databases">
        <title>Halomicroarcula sp. a new haloarchaeum isolate from saline soil.</title>
        <authorList>
            <person name="Strakova D."/>
            <person name="Galisteo C."/>
            <person name="Sanchez-Porro C."/>
            <person name="Ventosa A."/>
        </authorList>
    </citation>
    <scope>NUCLEOTIDE SEQUENCE [LARGE SCALE GENOMIC DNA]</scope>
    <source>
        <strain evidence="2 3">S3CR25-11</strain>
    </source>
</reference>
<dbReference type="RefSeq" id="WP_310898512.1">
    <property type="nucleotide sequence ID" value="NZ_JAMQOS010000001.1"/>
</dbReference>
<sequence>MDQECQVGTTIRKGNASHHPGSGITSDPWPEQAAADPRLDESTVERVGGVVLVGVLHDHPASVYRARTVAEAVAPDVLALELPPLAVPLATYHAADERSPPALGGEMSAAVQAADTDRVVGIDGPSVGFLRYLVAELCAERATPATVRRTGAGLRSVTSRALTRRLTAAVAALTAVQVAVDPPTTYDTGRADDPETQAAEERRRVATARSMLRAFAPPPAAAVRRAARERYMADRLAGLPGDVVAVVGLAHLSAVAGHLRDAA</sequence>
<feature type="region of interest" description="Disordered" evidence="1">
    <location>
        <begin position="1"/>
        <end position="41"/>
    </location>
</feature>
<comment type="caution">
    <text evidence="2">The sequence shown here is derived from an EMBL/GenBank/DDBJ whole genome shotgun (WGS) entry which is preliminary data.</text>
</comment>
<evidence type="ECO:0000256" key="1">
    <source>
        <dbReference type="SAM" id="MobiDB-lite"/>
    </source>
</evidence>
<accession>A0ABU2FIS9</accession>
<evidence type="ECO:0000313" key="3">
    <source>
        <dbReference type="Proteomes" id="UP001268864"/>
    </source>
</evidence>
<keyword evidence="3" id="KW-1185">Reference proteome</keyword>
<proteinExistence type="predicted"/>
<protein>
    <submittedName>
        <fullName evidence="2">Uncharacterized protein</fullName>
    </submittedName>
</protein>
<organism evidence="2 3">
    <name type="scientific">Haloarcula onubensis</name>
    <dbReference type="NCBI Taxonomy" id="2950539"/>
    <lineage>
        <taxon>Archaea</taxon>
        <taxon>Methanobacteriati</taxon>
        <taxon>Methanobacteriota</taxon>
        <taxon>Stenosarchaea group</taxon>
        <taxon>Halobacteria</taxon>
        <taxon>Halobacteriales</taxon>
        <taxon>Haloarculaceae</taxon>
        <taxon>Haloarcula</taxon>
    </lineage>
</organism>
<dbReference type="EMBL" id="JAMQOS010000001">
    <property type="protein sequence ID" value="MDS0280666.1"/>
    <property type="molecule type" value="Genomic_DNA"/>
</dbReference>
<gene>
    <name evidence="2" type="ORF">NDI86_00935</name>
</gene>
<dbReference type="Proteomes" id="UP001268864">
    <property type="component" value="Unassembled WGS sequence"/>
</dbReference>
<evidence type="ECO:0000313" key="2">
    <source>
        <dbReference type="EMBL" id="MDS0280666.1"/>
    </source>
</evidence>